<name>A0ABX5FGG0_9BACL</name>
<sequence length="192" mass="22474">MIITCDAYCSMGYIYLQPPNKKISEYHETKENSIANYVDLSSLHIPLLTDMCMEQLLETMRLSYQTYREAVGTEVGEEYKNDLDDNGYIIGVELNLSKEKFIDLVANGAYKLYKTEWRSFPYHIATFDHQHKVFDSNNVIYPLSQRNDVFLIIEITKQYNIGLVKALISRRDDLYPVDYFLSPQFILSEYTL</sequence>
<evidence type="ECO:0000313" key="1">
    <source>
        <dbReference type="EMBL" id="PSK02727.1"/>
    </source>
</evidence>
<gene>
    <name evidence="1" type="ORF">C7R92_29155</name>
</gene>
<evidence type="ECO:0000313" key="2">
    <source>
        <dbReference type="Proteomes" id="UP000241645"/>
    </source>
</evidence>
<protein>
    <submittedName>
        <fullName evidence="1">Uncharacterized protein</fullName>
    </submittedName>
</protein>
<comment type="caution">
    <text evidence="1">The sequence shown here is derived from an EMBL/GenBank/DDBJ whole genome shotgun (WGS) entry which is preliminary data.</text>
</comment>
<proteinExistence type="predicted"/>
<dbReference type="EMBL" id="PXZO01000067">
    <property type="protein sequence ID" value="PSK02727.1"/>
    <property type="molecule type" value="Genomic_DNA"/>
</dbReference>
<accession>A0ABX5FGG0</accession>
<dbReference type="Proteomes" id="UP000241645">
    <property type="component" value="Unassembled WGS sequence"/>
</dbReference>
<dbReference type="RefSeq" id="WP_106836581.1">
    <property type="nucleotide sequence ID" value="NZ_JARMEW010000046.1"/>
</dbReference>
<keyword evidence="2" id="KW-1185">Reference proteome</keyword>
<dbReference type="GeneID" id="95754145"/>
<organism evidence="1 2">
    <name type="scientific">Brevibacillus porteri</name>
    <dbReference type="NCBI Taxonomy" id="2126350"/>
    <lineage>
        <taxon>Bacteria</taxon>
        <taxon>Bacillati</taxon>
        <taxon>Bacillota</taxon>
        <taxon>Bacilli</taxon>
        <taxon>Bacillales</taxon>
        <taxon>Paenibacillaceae</taxon>
        <taxon>Brevibacillus</taxon>
    </lineage>
</organism>
<reference evidence="1 2" key="1">
    <citation type="submission" date="2018-03" db="EMBL/GenBank/DDBJ databases">
        <title>Brevisbacillus phylogenomics.</title>
        <authorList>
            <person name="Dunlap C."/>
        </authorList>
    </citation>
    <scope>NUCLEOTIDE SEQUENCE [LARGE SCALE GENOMIC DNA]</scope>
    <source>
        <strain evidence="1 2">NRRL B-41110</strain>
    </source>
</reference>